<reference evidence="3 4" key="1">
    <citation type="journal article" date="2018" name="Evol. Lett.">
        <title>Horizontal gene cluster transfer increased hallucinogenic mushroom diversity.</title>
        <authorList>
            <person name="Reynolds H.T."/>
            <person name="Vijayakumar V."/>
            <person name="Gluck-Thaler E."/>
            <person name="Korotkin H.B."/>
            <person name="Matheny P.B."/>
            <person name="Slot J.C."/>
        </authorList>
    </citation>
    <scope>NUCLEOTIDE SEQUENCE [LARGE SCALE GENOMIC DNA]</scope>
    <source>
        <strain evidence="3 4">2631</strain>
    </source>
</reference>
<feature type="region of interest" description="Disordered" evidence="1">
    <location>
        <begin position="135"/>
        <end position="158"/>
    </location>
</feature>
<evidence type="ECO:0000313" key="4">
    <source>
        <dbReference type="Proteomes" id="UP000283269"/>
    </source>
</evidence>
<feature type="transmembrane region" description="Helical" evidence="2">
    <location>
        <begin position="170"/>
        <end position="188"/>
    </location>
</feature>
<name>A0A409XHX4_PSICY</name>
<feature type="transmembrane region" description="Helical" evidence="2">
    <location>
        <begin position="12"/>
        <end position="30"/>
    </location>
</feature>
<evidence type="ECO:0000313" key="3">
    <source>
        <dbReference type="EMBL" id="PPQ90358.1"/>
    </source>
</evidence>
<evidence type="ECO:0000256" key="2">
    <source>
        <dbReference type="SAM" id="Phobius"/>
    </source>
</evidence>
<dbReference type="Proteomes" id="UP000283269">
    <property type="component" value="Unassembled WGS sequence"/>
</dbReference>
<keyword evidence="4" id="KW-1185">Reference proteome</keyword>
<proteinExistence type="predicted"/>
<comment type="caution">
    <text evidence="3">The sequence shown here is derived from an EMBL/GenBank/DDBJ whole genome shotgun (WGS) entry which is preliminary data.</text>
</comment>
<dbReference type="OrthoDB" id="3062606at2759"/>
<dbReference type="AlphaFoldDB" id="A0A409XHX4"/>
<keyword evidence="2" id="KW-0812">Transmembrane</keyword>
<keyword evidence="2" id="KW-1133">Transmembrane helix</keyword>
<dbReference type="InParanoid" id="A0A409XHX4"/>
<accession>A0A409XHX4</accession>
<organism evidence="3 4">
    <name type="scientific">Psilocybe cyanescens</name>
    <dbReference type="NCBI Taxonomy" id="93625"/>
    <lineage>
        <taxon>Eukaryota</taxon>
        <taxon>Fungi</taxon>
        <taxon>Dikarya</taxon>
        <taxon>Basidiomycota</taxon>
        <taxon>Agaricomycotina</taxon>
        <taxon>Agaricomycetes</taxon>
        <taxon>Agaricomycetidae</taxon>
        <taxon>Agaricales</taxon>
        <taxon>Agaricineae</taxon>
        <taxon>Strophariaceae</taxon>
        <taxon>Psilocybe</taxon>
    </lineage>
</organism>
<keyword evidence="2" id="KW-0472">Membrane</keyword>
<gene>
    <name evidence="3" type="ORF">CVT25_007760</name>
</gene>
<sequence length="289" mass="30887">MLRSLDIQQYLTLTTMVTVLIAFITVSTTITEAHGSLLPRVTYQNLQARNLSTFFNSIPIQCEVPCDIVKGAAQNCQFLACACTNDHSLQLQTCVNCIVALTPNADGIVDEYQAILDEWTNSYCEPFPTPPLHVSLPGSQSSSSATSPSASTTPSSATTKSFATRTVPSISVALTLVPLLLLSYILFLQQDNTITTAPMNFHPGLDVLISAEDSDFVPFDGTAISASMVDVTNVVSVVDVSCEAMVDGVLESSGLTVEAPVDDESEMICKEKFSAGLHVSSNPNPQILK</sequence>
<protein>
    <submittedName>
        <fullName evidence="3">Uncharacterized protein</fullName>
    </submittedName>
</protein>
<dbReference type="EMBL" id="NHYD01001644">
    <property type="protein sequence ID" value="PPQ90358.1"/>
    <property type="molecule type" value="Genomic_DNA"/>
</dbReference>
<evidence type="ECO:0000256" key="1">
    <source>
        <dbReference type="SAM" id="MobiDB-lite"/>
    </source>
</evidence>